<proteinExistence type="predicted"/>
<evidence type="ECO:0000313" key="3">
    <source>
        <dbReference type="Proteomes" id="UP000050795"/>
    </source>
</evidence>
<sequence>MDTTNGYDHILNTLNSTINYLCNLLHQMSSAEMHYAYKLFNHLCEYTIELLVNKLISNQAEYIHHNEVNKQILNFVQLKHSTNCDLLFNETKLTNTNTNEYNSNPQFNEMIWSQIDRSNSSNCNPIDLSQKVDSPSHLDMSTKSVNKCSNNWGDLPQKNHYISETMNNNQSMNSHSEEMKSNDIIDLTSGTKAMRTSPPATTHTSSNSITYKLNSDQSLLYDEKRSTKDSHRPMNPNCTNDQRQVTLRSQNQSMKEVQNSSKMHASKTPAINSIQFKLIPVDRTGMPLKTPGLINNTHKLYISSPFPIGNNISSIYLMPKNMTSFINPTNNVSSIQQTLNLLHQNRRDDSDGDAYVDVDNKGHVSGGIHDHHHYKEDNDTVMKDEINNVPHAKGEKERCSTCNLSFKHPIDFFKHIQMVHVGLQFRNRVNLSKYPEKTIRTSPIKRHFPTEHLKPSKSKPHHADNDSDNNNNNNNNEGVESDINNYDNNNISNEGNDKVNDDDNCCGVGGGGGDDDVGDDHGNEDNDDDDEEEDDGDEDMKEEDNDEYIPVKSTLCNTRQRPYEFRRMKKSESLTG</sequence>
<dbReference type="PROSITE" id="PS00028">
    <property type="entry name" value="ZINC_FINGER_C2H2_1"/>
    <property type="match status" value="1"/>
</dbReference>
<organism evidence="3 4">
    <name type="scientific">Trichobilharzia regenti</name>
    <name type="common">Nasal bird schistosome</name>
    <dbReference type="NCBI Taxonomy" id="157069"/>
    <lineage>
        <taxon>Eukaryota</taxon>
        <taxon>Metazoa</taxon>
        <taxon>Spiralia</taxon>
        <taxon>Lophotrochozoa</taxon>
        <taxon>Platyhelminthes</taxon>
        <taxon>Trematoda</taxon>
        <taxon>Digenea</taxon>
        <taxon>Strigeidida</taxon>
        <taxon>Schistosomatoidea</taxon>
        <taxon>Schistosomatidae</taxon>
        <taxon>Trichobilharzia</taxon>
    </lineage>
</organism>
<feature type="compositionally biased region" description="Acidic residues" evidence="1">
    <location>
        <begin position="525"/>
        <end position="547"/>
    </location>
</feature>
<name>A0AA85IQR9_TRIRE</name>
<dbReference type="Proteomes" id="UP000050795">
    <property type="component" value="Unassembled WGS sequence"/>
</dbReference>
<dbReference type="AlphaFoldDB" id="A0AA85IQR9"/>
<reference evidence="4" key="2">
    <citation type="submission" date="2023-11" db="UniProtKB">
        <authorList>
            <consortium name="WormBaseParasite"/>
        </authorList>
    </citation>
    <scope>IDENTIFICATION</scope>
</reference>
<protein>
    <recommendedName>
        <fullName evidence="2">C2H2-type domain-containing protein</fullName>
    </recommendedName>
</protein>
<evidence type="ECO:0000313" key="4">
    <source>
        <dbReference type="WBParaSite" id="TREG1_115340.1"/>
    </source>
</evidence>
<dbReference type="InterPro" id="IPR013087">
    <property type="entry name" value="Znf_C2H2_type"/>
</dbReference>
<dbReference type="WBParaSite" id="TREG1_115340.1">
    <property type="protein sequence ID" value="TREG1_115340.1"/>
    <property type="gene ID" value="TREG1_115340"/>
</dbReference>
<keyword evidence="3" id="KW-1185">Reference proteome</keyword>
<evidence type="ECO:0000259" key="2">
    <source>
        <dbReference type="PROSITE" id="PS00028"/>
    </source>
</evidence>
<accession>A0AA85IQR9</accession>
<evidence type="ECO:0000256" key="1">
    <source>
        <dbReference type="SAM" id="MobiDB-lite"/>
    </source>
</evidence>
<feature type="compositionally biased region" description="Low complexity" evidence="1">
    <location>
        <begin position="468"/>
        <end position="494"/>
    </location>
</feature>
<feature type="domain" description="C2H2-type" evidence="2">
    <location>
        <begin position="399"/>
        <end position="420"/>
    </location>
</feature>
<feature type="region of interest" description="Disordered" evidence="1">
    <location>
        <begin position="436"/>
        <end position="561"/>
    </location>
</feature>
<reference evidence="3" key="1">
    <citation type="submission" date="2022-06" db="EMBL/GenBank/DDBJ databases">
        <authorList>
            <person name="Berger JAMES D."/>
            <person name="Berger JAMES D."/>
        </authorList>
    </citation>
    <scope>NUCLEOTIDE SEQUENCE [LARGE SCALE GENOMIC DNA]</scope>
</reference>